<sequence length="107" mass="12772">MLIKSTLQNSSPNGCFEKKKKQHLPSPPSLPKLHTEYDKEIHHLYGGICDCVHVCVREKERQRDTERERQSDRHTQRQREREREEERGMLLKKKIKMAPNSVMSMHH</sequence>
<feature type="region of interest" description="Disordered" evidence="1">
    <location>
        <begin position="59"/>
        <end position="107"/>
    </location>
</feature>
<organism evidence="2 3">
    <name type="scientific">Laticauda laticaudata</name>
    <name type="common">Blue-ringed sea krait</name>
    <name type="synonym">Blue-lipped sea krait</name>
    <dbReference type="NCBI Taxonomy" id="8630"/>
    <lineage>
        <taxon>Eukaryota</taxon>
        <taxon>Metazoa</taxon>
        <taxon>Chordata</taxon>
        <taxon>Craniata</taxon>
        <taxon>Vertebrata</taxon>
        <taxon>Euteleostomi</taxon>
        <taxon>Lepidosauria</taxon>
        <taxon>Squamata</taxon>
        <taxon>Bifurcata</taxon>
        <taxon>Unidentata</taxon>
        <taxon>Episquamata</taxon>
        <taxon>Toxicofera</taxon>
        <taxon>Serpentes</taxon>
        <taxon>Colubroidea</taxon>
        <taxon>Elapidae</taxon>
        <taxon>Laticaudinae</taxon>
        <taxon>Laticauda</taxon>
    </lineage>
</organism>
<name>A0A8C5S0E5_LATLA</name>
<dbReference type="Proteomes" id="UP000694406">
    <property type="component" value="Unplaced"/>
</dbReference>
<evidence type="ECO:0000313" key="3">
    <source>
        <dbReference type="Proteomes" id="UP000694406"/>
    </source>
</evidence>
<feature type="compositionally biased region" description="Basic and acidic residues" evidence="1">
    <location>
        <begin position="59"/>
        <end position="89"/>
    </location>
</feature>
<protein>
    <submittedName>
        <fullName evidence="2">Uncharacterized protein</fullName>
    </submittedName>
</protein>
<evidence type="ECO:0000256" key="1">
    <source>
        <dbReference type="SAM" id="MobiDB-lite"/>
    </source>
</evidence>
<proteinExistence type="predicted"/>
<keyword evidence="3" id="KW-1185">Reference proteome</keyword>
<evidence type="ECO:0000313" key="2">
    <source>
        <dbReference type="Ensembl" id="ENSLLTP00000010823.1"/>
    </source>
</evidence>
<accession>A0A8C5S0E5</accession>
<reference evidence="2" key="1">
    <citation type="submission" date="2025-08" db="UniProtKB">
        <authorList>
            <consortium name="Ensembl"/>
        </authorList>
    </citation>
    <scope>IDENTIFICATION</scope>
</reference>
<dbReference type="Ensembl" id="ENSLLTT00000011241.1">
    <property type="protein sequence ID" value="ENSLLTP00000010823.1"/>
    <property type="gene ID" value="ENSLLTG00000008306.1"/>
</dbReference>
<dbReference type="AlphaFoldDB" id="A0A8C5S0E5"/>
<feature type="region of interest" description="Disordered" evidence="1">
    <location>
        <begin position="1"/>
        <end position="33"/>
    </location>
</feature>
<feature type="compositionally biased region" description="Polar residues" evidence="1">
    <location>
        <begin position="1"/>
        <end position="13"/>
    </location>
</feature>
<reference evidence="2" key="2">
    <citation type="submission" date="2025-09" db="UniProtKB">
        <authorList>
            <consortium name="Ensembl"/>
        </authorList>
    </citation>
    <scope>IDENTIFICATION</scope>
</reference>